<name>A0AAV4M6J1_CAEEX</name>
<evidence type="ECO:0000313" key="1">
    <source>
        <dbReference type="EMBL" id="GIX67973.1"/>
    </source>
</evidence>
<dbReference type="AlphaFoldDB" id="A0AAV4M6J1"/>
<comment type="caution">
    <text evidence="1">The sequence shown here is derived from an EMBL/GenBank/DDBJ whole genome shotgun (WGS) entry which is preliminary data.</text>
</comment>
<proteinExistence type="predicted"/>
<evidence type="ECO:0000313" key="2">
    <source>
        <dbReference type="Proteomes" id="UP001054945"/>
    </source>
</evidence>
<sequence length="163" mass="18107">MTFGDRHLFSLTGFSQPAGQILSAGHAKIPFVHPSCSGRSFYRFVIPVFVSCEKIFNYRPVAIVRQVLASGQMNNILNAICNIFGGKNNRWPEKALGSQIRAGGCGFCIVRPLDLLGPLRVHPLPLPFRDYRLKGKCNFFRVAVFVDDIHFQFAHVTGLGSVI</sequence>
<organism evidence="1 2">
    <name type="scientific">Caerostris extrusa</name>
    <name type="common">Bark spider</name>
    <name type="synonym">Caerostris bankana</name>
    <dbReference type="NCBI Taxonomy" id="172846"/>
    <lineage>
        <taxon>Eukaryota</taxon>
        <taxon>Metazoa</taxon>
        <taxon>Ecdysozoa</taxon>
        <taxon>Arthropoda</taxon>
        <taxon>Chelicerata</taxon>
        <taxon>Arachnida</taxon>
        <taxon>Araneae</taxon>
        <taxon>Araneomorphae</taxon>
        <taxon>Entelegynae</taxon>
        <taxon>Araneoidea</taxon>
        <taxon>Araneidae</taxon>
        <taxon>Caerostris</taxon>
    </lineage>
</organism>
<protein>
    <submittedName>
        <fullName evidence="1">Uncharacterized protein</fullName>
    </submittedName>
</protein>
<reference evidence="1 2" key="1">
    <citation type="submission" date="2021-06" db="EMBL/GenBank/DDBJ databases">
        <title>Caerostris extrusa draft genome.</title>
        <authorList>
            <person name="Kono N."/>
            <person name="Arakawa K."/>
        </authorList>
    </citation>
    <scope>NUCLEOTIDE SEQUENCE [LARGE SCALE GENOMIC DNA]</scope>
</reference>
<dbReference type="Proteomes" id="UP001054945">
    <property type="component" value="Unassembled WGS sequence"/>
</dbReference>
<dbReference type="EMBL" id="BPLR01001916">
    <property type="protein sequence ID" value="GIX67973.1"/>
    <property type="molecule type" value="Genomic_DNA"/>
</dbReference>
<keyword evidence="2" id="KW-1185">Reference proteome</keyword>
<accession>A0AAV4M6J1</accession>
<gene>
    <name evidence="1" type="ORF">CEXT_657021</name>
</gene>